<dbReference type="InParanoid" id="A0A395JMM7"/>
<dbReference type="AlphaFoldDB" id="A0A395JMM7"/>
<feature type="transmembrane region" description="Helical" evidence="1">
    <location>
        <begin position="99"/>
        <end position="122"/>
    </location>
</feature>
<name>A0A395JMM7_9GAMM</name>
<proteinExistence type="predicted"/>
<evidence type="ECO:0000313" key="3">
    <source>
        <dbReference type="Proteomes" id="UP000253083"/>
    </source>
</evidence>
<organism evidence="2 3">
    <name type="scientific">Arenicella xantha</name>
    <dbReference type="NCBI Taxonomy" id="644221"/>
    <lineage>
        <taxon>Bacteria</taxon>
        <taxon>Pseudomonadati</taxon>
        <taxon>Pseudomonadota</taxon>
        <taxon>Gammaproteobacteria</taxon>
        <taxon>Arenicellales</taxon>
        <taxon>Arenicellaceae</taxon>
        <taxon>Arenicella</taxon>
    </lineage>
</organism>
<keyword evidence="1" id="KW-0812">Transmembrane</keyword>
<dbReference type="RefSeq" id="WP_113952418.1">
    <property type="nucleotide sequence ID" value="NZ_QNRT01000001.1"/>
</dbReference>
<keyword evidence="1" id="KW-1133">Transmembrane helix</keyword>
<evidence type="ECO:0000313" key="2">
    <source>
        <dbReference type="EMBL" id="RBP52799.1"/>
    </source>
</evidence>
<protein>
    <submittedName>
        <fullName evidence="2">Uncharacterized protein</fullName>
    </submittedName>
</protein>
<keyword evidence="1" id="KW-0472">Membrane</keyword>
<feature type="transmembrane region" description="Helical" evidence="1">
    <location>
        <begin position="32"/>
        <end position="52"/>
    </location>
</feature>
<dbReference type="EMBL" id="QNRT01000001">
    <property type="protein sequence ID" value="RBP52799.1"/>
    <property type="molecule type" value="Genomic_DNA"/>
</dbReference>
<accession>A0A395JMM7</accession>
<gene>
    <name evidence="2" type="ORF">DFR28_101183</name>
</gene>
<feature type="transmembrane region" description="Helical" evidence="1">
    <location>
        <begin position="59"/>
        <end position="79"/>
    </location>
</feature>
<sequence>MGIVVTLAMLIGLVILRPTPWRAELELSAPHTLQVFGGACVALLGVWNLGYGLRHLGEFWGWAAALSGLVMISAAMLIAALNRLNSSQRSSAILRYRGLITFALAGFFLLYSVTLVLLNFGFPIIR</sequence>
<dbReference type="Proteomes" id="UP000253083">
    <property type="component" value="Unassembled WGS sequence"/>
</dbReference>
<comment type="caution">
    <text evidence="2">The sequence shown here is derived from an EMBL/GenBank/DDBJ whole genome shotgun (WGS) entry which is preliminary data.</text>
</comment>
<dbReference type="OrthoDB" id="6107403at2"/>
<evidence type="ECO:0000256" key="1">
    <source>
        <dbReference type="SAM" id="Phobius"/>
    </source>
</evidence>
<reference evidence="2 3" key="1">
    <citation type="submission" date="2018-06" db="EMBL/GenBank/DDBJ databases">
        <title>Genomic Encyclopedia of Type Strains, Phase IV (KMG-IV): sequencing the most valuable type-strain genomes for metagenomic binning, comparative biology and taxonomic classification.</title>
        <authorList>
            <person name="Goeker M."/>
        </authorList>
    </citation>
    <scope>NUCLEOTIDE SEQUENCE [LARGE SCALE GENOMIC DNA]</scope>
    <source>
        <strain evidence="2 3">DSM 24032</strain>
    </source>
</reference>
<keyword evidence="3" id="KW-1185">Reference proteome</keyword>